<proteinExistence type="inferred from homology"/>
<dbReference type="GO" id="GO:0000272">
    <property type="term" value="P:polysaccharide catabolic process"/>
    <property type="evidence" value="ECO:0007669"/>
    <property type="project" value="InterPro"/>
</dbReference>
<feature type="domain" description="F5/8 type C" evidence="4">
    <location>
        <begin position="1092"/>
        <end position="1240"/>
    </location>
</feature>
<dbReference type="SUPFAM" id="SSF74650">
    <property type="entry name" value="Galactose mutarotase-like"/>
    <property type="match status" value="1"/>
</dbReference>
<comment type="caution">
    <text evidence="6">The sequence shown here is derived from an EMBL/GenBank/DDBJ whole genome shotgun (WGS) entry which is preliminary data.</text>
</comment>
<keyword evidence="3" id="KW-1133">Transmembrane helix</keyword>
<dbReference type="InterPro" id="IPR048395">
    <property type="entry name" value="Glyco_hydro_31_C"/>
</dbReference>
<dbReference type="Pfam" id="PF00404">
    <property type="entry name" value="Dockerin_1"/>
    <property type="match status" value="1"/>
</dbReference>
<dbReference type="InterPro" id="IPR000322">
    <property type="entry name" value="Glyco_hydro_31_TIM"/>
</dbReference>
<protein>
    <submittedName>
        <fullName evidence="6">DUF5110 domain-containing protein</fullName>
    </submittedName>
</protein>
<dbReference type="SUPFAM" id="SSF49384">
    <property type="entry name" value="Carbohydrate-binding domain"/>
    <property type="match status" value="1"/>
</dbReference>
<dbReference type="InterPro" id="IPR033403">
    <property type="entry name" value="DUF5110"/>
</dbReference>
<dbReference type="InterPro" id="IPR016134">
    <property type="entry name" value="Dockerin_dom"/>
</dbReference>
<evidence type="ECO:0000256" key="1">
    <source>
        <dbReference type="ARBA" id="ARBA00007806"/>
    </source>
</evidence>
<dbReference type="InterPro" id="IPR036116">
    <property type="entry name" value="FN3_sf"/>
</dbReference>
<dbReference type="PROSITE" id="PS51766">
    <property type="entry name" value="DOCKERIN"/>
    <property type="match status" value="1"/>
</dbReference>
<feature type="compositionally biased region" description="Basic and acidic residues" evidence="2">
    <location>
        <begin position="1756"/>
        <end position="1767"/>
    </location>
</feature>
<feature type="compositionally biased region" description="Polar residues" evidence="2">
    <location>
        <begin position="1805"/>
        <end position="1815"/>
    </location>
</feature>
<dbReference type="CDD" id="cd14752">
    <property type="entry name" value="GH31_N"/>
    <property type="match status" value="1"/>
</dbReference>
<feature type="compositionally biased region" description="Polar residues" evidence="2">
    <location>
        <begin position="112"/>
        <end position="122"/>
    </location>
</feature>
<evidence type="ECO:0000313" key="7">
    <source>
        <dbReference type="Proteomes" id="UP000327148"/>
    </source>
</evidence>
<dbReference type="Gene3D" id="2.60.40.1180">
    <property type="entry name" value="Golgi alpha-mannosidase II"/>
    <property type="match status" value="2"/>
</dbReference>
<keyword evidence="3" id="KW-0472">Membrane</keyword>
<dbReference type="Gene3D" id="1.10.1330.10">
    <property type="entry name" value="Dockerin domain"/>
    <property type="match status" value="1"/>
</dbReference>
<dbReference type="GO" id="GO:0004553">
    <property type="term" value="F:hydrolase activity, hydrolyzing O-glycosyl compounds"/>
    <property type="evidence" value="ECO:0007669"/>
    <property type="project" value="InterPro"/>
</dbReference>
<accession>A0A5N1GH87</accession>
<feature type="domain" description="Dockerin" evidence="5">
    <location>
        <begin position="1244"/>
        <end position="1313"/>
    </location>
</feature>
<dbReference type="Pfam" id="PF13802">
    <property type="entry name" value="Gal_mutarotas_2"/>
    <property type="match status" value="1"/>
</dbReference>
<dbReference type="Gene3D" id="2.60.120.260">
    <property type="entry name" value="Galactose-binding domain-like"/>
    <property type="match status" value="2"/>
</dbReference>
<reference evidence="6 7" key="1">
    <citation type="submission" date="2019-09" db="EMBL/GenBank/DDBJ databases">
        <title>Draft genome sequence assemblies of isolates from the urinary tract.</title>
        <authorList>
            <person name="Mores C.R."/>
            <person name="Putonti C."/>
            <person name="Wolfe A.J."/>
        </authorList>
    </citation>
    <scope>NUCLEOTIDE SEQUENCE [LARGE SCALE GENOMIC DNA]</scope>
    <source>
        <strain evidence="6 7">UMB623</strain>
    </source>
</reference>
<dbReference type="SUPFAM" id="SSF49265">
    <property type="entry name" value="Fibronectin type III"/>
    <property type="match status" value="1"/>
</dbReference>
<keyword evidence="3" id="KW-0812">Transmembrane</keyword>
<dbReference type="InterPro" id="IPR025887">
    <property type="entry name" value="Glyco_hydro_31_N_dom"/>
</dbReference>
<dbReference type="SUPFAM" id="SSF49785">
    <property type="entry name" value="Galactose-binding domain-like"/>
    <property type="match status" value="2"/>
</dbReference>
<dbReference type="Pfam" id="PF00754">
    <property type="entry name" value="F5_F8_type_C"/>
    <property type="match status" value="2"/>
</dbReference>
<dbReference type="SUPFAM" id="SSF51445">
    <property type="entry name" value="(Trans)glycosidases"/>
    <property type="match status" value="1"/>
</dbReference>
<dbReference type="Pfam" id="PF01055">
    <property type="entry name" value="Glyco_hydro_31_2nd"/>
    <property type="match status" value="1"/>
</dbReference>
<feature type="transmembrane region" description="Helical" evidence="3">
    <location>
        <begin position="1873"/>
        <end position="1894"/>
    </location>
</feature>
<dbReference type="PANTHER" id="PTHR22762">
    <property type="entry name" value="ALPHA-GLUCOSIDASE"/>
    <property type="match status" value="1"/>
</dbReference>
<feature type="domain" description="F5/8 type C" evidence="4">
    <location>
        <begin position="1442"/>
        <end position="1587"/>
    </location>
</feature>
<dbReference type="Proteomes" id="UP000327148">
    <property type="component" value="Unassembled WGS sequence"/>
</dbReference>
<dbReference type="InterPro" id="IPR002105">
    <property type="entry name" value="Dockerin_1_rpt"/>
</dbReference>
<dbReference type="SUPFAM" id="SSF51011">
    <property type="entry name" value="Glycosyl hydrolase domain"/>
    <property type="match status" value="1"/>
</dbReference>
<evidence type="ECO:0000256" key="3">
    <source>
        <dbReference type="SAM" id="Phobius"/>
    </source>
</evidence>
<feature type="compositionally biased region" description="Acidic residues" evidence="2">
    <location>
        <begin position="1732"/>
        <end position="1748"/>
    </location>
</feature>
<gene>
    <name evidence="6" type="ORF">F6I03_08355</name>
</gene>
<dbReference type="InterPro" id="IPR011013">
    <property type="entry name" value="Gal_mutarotase_sf_dom"/>
</dbReference>
<dbReference type="RefSeq" id="WP_070626143.1">
    <property type="nucleotide sequence ID" value="NZ_VYWO01000006.1"/>
</dbReference>
<sequence length="1905" mass="212346">MLGKNNRFEQKKKMTDKHSYFSLRKTKLGLMSCLIGLACIYQSSEVVLAEELVASPSVDKQENRLPVDSDTMGESETASEENLSTRSDKSLAQKQTEAVRAEDRPEEETTSEADQLTPNSEADSLETKDEGQDSLKDKEAILDEDLADSLSEHAEENQEGQPSDDSRFKVRATDIDLASEEAGLGPINNYRQNDNVIELEYETGEKGQLVFNRDNIFRYYVDPNGNFSDPEPSRADKPAQIVTSDFIKQSVAPIVSEVGNILRIATNQIVVDLDKNTSLMKIKNAQTGHVVLEEAKPLVMTDTDTTQYLKSNEKSHYYGGGTQNGRFAHKGNKINIENENVWTDGGVASPNPFYFSTDGYGVLRNTFVKGQYDFEYSQADEVATKHDEARFDAYYIIADQAQDIIKGYYEITGKPIVLPEFAYYEGHLNAYNRDYWLEATEDTPGAIYFDEIGKWFVEVQPSALGNREGIKETLNGEPGDKNYPFTARAELLRYKKHDMPLGWMLVNDGYGAGYGQEDTLDGNIKNLREFSEWADKNFNVKTGLWTQSELTPDESQPALLQRDLAKEVRDGLVRVLKTDVAWVGPGYSFGLNGVQNSAKIMVEESGGMRPFIISLDGWGGTQHYASIWTGDQTGGQWEYIRFHIPTYIGTGLSGQPNVTSDVDGIFGGNNPVINTRDYQWKTFTTMLLNMDGWGSNPKNPFAFDATTTDINRSYNKLKSILLPYTYSIHHHAEDGKPVVRAMFIDFPNEEINYTDRMNYQYMYGDSFLVAPIYENTSADQEGNDIRNEIYLPKGSRWIDYFTGDVYDGGQMLNNFDAPIWKTPVFVRSGAIIPVNDPNNNPKDIDRTLRKISFYPEGESQFTLVEDDGVSMDYTNGGRATTLIQSNATSDGHVVLTVNPSQGSFDGQISHKRTQFNINTTKNPQSVELFVNGEKVSLTEVNSLDELNNGKNVYYYDRTPNLNQFSTEEGKYYGKELIKNPVLRVITDSYDVTQTEVRVELDGFEYEQDKFTPIVGESGDAPSVQVAADNLGAYSVPLNWTAIDQADRYEVLADGIVYTNILDNHFVHNGLDPETEHSYKVRAVIGDQVTPWSTEIVQRTAEDPYRNAVKDIVVSSNTPAQPGQDLSNLVDGDLASTYHSDWGKKAVPEALTFDLGRAYKLDKMEYYPRTDAGNGTVLQGDIQYSIDGVNWKPANKAFQWSADNEIKTIDLSTMEARYVRVNVNQAIGDFVSGNEILFYHEDGDQGYVVGDITNDGLINENDLTSFRNYAGLKRGDSDFEGYVERADSNKNDAIDAYDIYLVTHQMNQSKLYPIRQAYGSLEWVTSQDEAKAGDEVKVVLRGNGLKNVQAINATYTIDGERYEVVNDQVDTNNALADMNNFSRVRSHSDNTRTVNAILVNDGNSQPLDAEQIDIISFTLRVKKDGPVNLSLEDPMLIGSNLRANDGTITDTEDSVIRDIKVDADKPDQPGSEISNLVDGDFNSQYHSKWHTQAVPETIIFDFKKAYQLDRLEYYPRTDAGNGTILEGTVEYSTDGENWTEIPRTIKWSHDNQVKQFDLSDVTAQYIRMTVQKAVGDFVSGREMTFYHTGEAEPTESPLTKLEEGVALLENYENILTEMIDAAQNDPSVDTVPLASQLSQYNQALKALKQLIQAIPENIQGKAELLERVNVLSELSLAQEEENQGSEPGQGDQGPSEGEEEGNQDPEPGQGDQGPSEGEEEGNQDPEPGQGDQEPSEGEEEGNQDPEPEQGDQGPSKGQEESQDPKPEQNESDQGLNGGQVDKPEAENNTTISSDDPALVAPGLEKNGQTANEQAIPSQEEEEQIVSGNELDSPVKHIKLDRRSVSDKSFVYKDKDLLQKLGREERVRSLPQTSATASFLSVGLGLVFTAIGGSLLSKTKVNKKRED</sequence>
<dbReference type="OrthoDB" id="176168at2"/>
<evidence type="ECO:0000259" key="4">
    <source>
        <dbReference type="PROSITE" id="PS50022"/>
    </source>
</evidence>
<dbReference type="PROSITE" id="PS50022">
    <property type="entry name" value="FA58C_3"/>
    <property type="match status" value="2"/>
</dbReference>
<evidence type="ECO:0000256" key="2">
    <source>
        <dbReference type="SAM" id="MobiDB-lite"/>
    </source>
</evidence>
<dbReference type="PANTHER" id="PTHR22762:SF166">
    <property type="entry name" value="ALPHA-GLUCOSIDASE"/>
    <property type="match status" value="1"/>
</dbReference>
<dbReference type="InterPro" id="IPR008965">
    <property type="entry name" value="CBM2/CBM3_carb-bd_dom_sf"/>
</dbReference>
<feature type="region of interest" description="Disordered" evidence="2">
    <location>
        <begin position="1677"/>
        <end position="1830"/>
    </location>
</feature>
<dbReference type="Gene3D" id="2.60.40.1760">
    <property type="entry name" value="glycosyl hydrolase (family 31)"/>
    <property type="match status" value="1"/>
</dbReference>
<dbReference type="Gene3D" id="2.60.40.10">
    <property type="entry name" value="Immunoglobulins"/>
    <property type="match status" value="1"/>
</dbReference>
<dbReference type="InterPro" id="IPR018247">
    <property type="entry name" value="EF_Hand_1_Ca_BS"/>
</dbReference>
<name>A0A5N1GH87_9LACT</name>
<comment type="similarity">
    <text evidence="1">Belongs to the glycosyl hydrolase 31 family.</text>
</comment>
<feature type="region of interest" description="Disordered" evidence="2">
    <location>
        <begin position="60"/>
        <end position="136"/>
    </location>
</feature>
<feature type="compositionally biased region" description="Basic and acidic residues" evidence="2">
    <location>
        <begin position="125"/>
        <end position="136"/>
    </location>
</feature>
<feature type="compositionally biased region" description="Basic and acidic residues" evidence="2">
    <location>
        <begin position="86"/>
        <end position="103"/>
    </location>
</feature>
<dbReference type="PROSITE" id="PS00018">
    <property type="entry name" value="EF_HAND_1"/>
    <property type="match status" value="1"/>
</dbReference>
<dbReference type="GO" id="GO:0030246">
    <property type="term" value="F:carbohydrate binding"/>
    <property type="evidence" value="ECO:0007669"/>
    <property type="project" value="InterPro"/>
</dbReference>
<dbReference type="Pfam" id="PF21365">
    <property type="entry name" value="Glyco_hydro_31_3rd"/>
    <property type="match status" value="1"/>
</dbReference>
<dbReference type="InterPro" id="IPR013780">
    <property type="entry name" value="Glyco_hydro_b"/>
</dbReference>
<dbReference type="InterPro" id="IPR013783">
    <property type="entry name" value="Ig-like_fold"/>
</dbReference>
<dbReference type="InterPro" id="IPR000421">
    <property type="entry name" value="FA58C"/>
</dbReference>
<dbReference type="Pfam" id="PF17137">
    <property type="entry name" value="DUF5110"/>
    <property type="match status" value="1"/>
</dbReference>
<evidence type="ECO:0000313" key="6">
    <source>
        <dbReference type="EMBL" id="KAA9300162.1"/>
    </source>
</evidence>
<dbReference type="Gene3D" id="3.20.20.80">
    <property type="entry name" value="Glycosidases"/>
    <property type="match status" value="1"/>
</dbReference>
<dbReference type="EMBL" id="VYWO01000006">
    <property type="protein sequence ID" value="KAA9300162.1"/>
    <property type="molecule type" value="Genomic_DNA"/>
</dbReference>
<organism evidence="6 7">
    <name type="scientific">Aerococcus sanguinicola</name>
    <dbReference type="NCBI Taxonomy" id="119206"/>
    <lineage>
        <taxon>Bacteria</taxon>
        <taxon>Bacillati</taxon>
        <taxon>Bacillota</taxon>
        <taxon>Bacilli</taxon>
        <taxon>Lactobacillales</taxon>
        <taxon>Aerococcaceae</taxon>
        <taxon>Aerococcus</taxon>
    </lineage>
</organism>
<dbReference type="InterPro" id="IPR008979">
    <property type="entry name" value="Galactose-bd-like_sf"/>
</dbReference>
<dbReference type="InterPro" id="IPR036439">
    <property type="entry name" value="Dockerin_dom_sf"/>
</dbReference>
<evidence type="ECO:0000259" key="5">
    <source>
        <dbReference type="PROSITE" id="PS51766"/>
    </source>
</evidence>
<dbReference type="SUPFAM" id="SSF63446">
    <property type="entry name" value="Type I dockerin domain"/>
    <property type="match status" value="1"/>
</dbReference>
<dbReference type="InterPro" id="IPR017853">
    <property type="entry name" value="GH"/>
</dbReference>